<organism evidence="8 9">
    <name type="scientific">Pseudomonas fluorescens</name>
    <dbReference type="NCBI Taxonomy" id="294"/>
    <lineage>
        <taxon>Bacteria</taxon>
        <taxon>Pseudomonadati</taxon>
        <taxon>Pseudomonadota</taxon>
        <taxon>Gammaproteobacteria</taxon>
        <taxon>Pseudomonadales</taxon>
        <taxon>Pseudomonadaceae</taxon>
        <taxon>Pseudomonas</taxon>
    </lineage>
</organism>
<feature type="binding site" evidence="7">
    <location>
        <position position="184"/>
    </location>
    <ligand>
        <name>L-aspartate</name>
        <dbReference type="ChEBI" id="CHEBI:29991"/>
    </ligand>
</feature>
<dbReference type="RefSeq" id="WP_150767703.1">
    <property type="nucleotide sequence ID" value="NZ_CABVHW010000036.1"/>
</dbReference>
<dbReference type="PROSITE" id="PS00097">
    <property type="entry name" value="CARBAMOYLTRANSFERASE"/>
    <property type="match status" value="1"/>
</dbReference>
<dbReference type="InterPro" id="IPR036901">
    <property type="entry name" value="Asp/Orn_carbamoylTrfase_sf"/>
</dbReference>
<protein>
    <recommendedName>
        <fullName evidence="7">Aspartate carbamoyltransferase</fullName>
        <ecNumber evidence="7">2.1.3.2</ecNumber>
    </recommendedName>
    <alternativeName>
        <fullName evidence="7">Aspartate transcarbamylase</fullName>
        <shortName evidence="7">ATCase</shortName>
    </alternativeName>
</protein>
<feature type="binding site" evidence="7">
    <location>
        <position position="72"/>
    </location>
    <ligand>
        <name>carbamoyl phosphate</name>
        <dbReference type="ChEBI" id="CHEBI:58228"/>
    </ligand>
</feature>
<reference evidence="8 9" key="1">
    <citation type="submission" date="2019-09" db="EMBL/GenBank/DDBJ databases">
        <authorList>
            <person name="Chandra G."/>
            <person name="Truman W A."/>
        </authorList>
    </citation>
    <scope>NUCLEOTIDE SEQUENCE [LARGE SCALE GENOMIC DNA]</scope>
    <source>
        <strain evidence="8">PS710</strain>
    </source>
</reference>
<comment type="catalytic activity">
    <reaction evidence="6 7">
        <text>carbamoyl phosphate + L-aspartate = N-carbamoyl-L-aspartate + phosphate + H(+)</text>
        <dbReference type="Rhea" id="RHEA:20013"/>
        <dbReference type="ChEBI" id="CHEBI:15378"/>
        <dbReference type="ChEBI" id="CHEBI:29991"/>
        <dbReference type="ChEBI" id="CHEBI:32814"/>
        <dbReference type="ChEBI" id="CHEBI:43474"/>
        <dbReference type="ChEBI" id="CHEBI:58228"/>
        <dbReference type="EC" id="2.1.3.2"/>
    </reaction>
</comment>
<comment type="function">
    <text evidence="5 7">Catalyzes the condensation of carbamoyl phosphate and aspartate to form carbamoyl aspartate and inorganic phosphate, the committed step in the de novo pyrimidine nucleotide biosynthesis pathway.</text>
</comment>
<dbReference type="EMBL" id="CABVHW010000036">
    <property type="protein sequence ID" value="VVO41818.1"/>
    <property type="molecule type" value="Genomic_DNA"/>
</dbReference>
<dbReference type="PRINTS" id="PR00101">
    <property type="entry name" value="ATCASE"/>
</dbReference>
<dbReference type="HAMAP" id="MF_00001">
    <property type="entry name" value="Asp_carb_tr"/>
    <property type="match status" value="1"/>
</dbReference>
<evidence type="ECO:0000256" key="7">
    <source>
        <dbReference type="HAMAP-Rule" id="MF_00001"/>
    </source>
</evidence>
<dbReference type="UniPathway" id="UPA00070">
    <property type="reaction ID" value="UER00116"/>
</dbReference>
<dbReference type="InterPro" id="IPR006131">
    <property type="entry name" value="Asp_carbamoyltransf_Asp/Orn-bd"/>
</dbReference>
<comment type="similarity">
    <text evidence="2 7">Belongs to the aspartate/ornithine carbamoyltransferase superfamily. ATCase family.</text>
</comment>
<dbReference type="GO" id="GO:0004070">
    <property type="term" value="F:aspartate carbamoyltransferase activity"/>
    <property type="evidence" value="ECO:0007669"/>
    <property type="project" value="UniProtKB-UniRule"/>
</dbReference>
<dbReference type="FunFam" id="3.40.50.1370:FF:000007">
    <property type="entry name" value="Aspartate carbamoyltransferase"/>
    <property type="match status" value="1"/>
</dbReference>
<evidence type="ECO:0000256" key="5">
    <source>
        <dbReference type="ARBA" id="ARBA00043884"/>
    </source>
</evidence>
<dbReference type="GO" id="GO:0006207">
    <property type="term" value="P:'de novo' pyrimidine nucleobase biosynthetic process"/>
    <property type="evidence" value="ECO:0007669"/>
    <property type="project" value="InterPro"/>
</dbReference>
<feature type="binding site" evidence="7">
    <location>
        <position position="280"/>
    </location>
    <ligand>
        <name>carbamoyl phosphate</name>
        <dbReference type="ChEBI" id="CHEBI:58228"/>
    </ligand>
</feature>
<evidence type="ECO:0000256" key="1">
    <source>
        <dbReference type="ARBA" id="ARBA00004852"/>
    </source>
</evidence>
<accession>A0A5E7LCK6</accession>
<sequence length="339" mass="37095">MTPLETKRPLQLNDQGQLRHFLSLDGLRRELLTEILDTADSFLEVGARAVKKVPLLRGKTVCNVFFENSTRTRTTFELAAQRLSADVITLNVSTSSASKGETLLDTLRNLEAMAADMFVVRHGDSGAAHFIAEHVCPQVAIINGGDGRHAHPTQGMLDMLTIRRHKGSFENLSVAIVGDILHSRVARSNMLALKTLGCPDIRVIAPKTLLPIGVEQYGVKVYTDMTEGLKDVDVVIMLRLQRERMTGGLLPSEGEFYRLFGLTTARLAGAKPDAIVMHPGPINRGVEIESAVADGPHSVILNQVTYGIAIRMAVLSMAMSGQTAQRQFEQGQFEQENAQ</sequence>
<feature type="binding site" evidence="7">
    <location>
        <position position="239"/>
    </location>
    <ligand>
        <name>L-aspartate</name>
        <dbReference type="ChEBI" id="CHEBI:29991"/>
    </ligand>
</feature>
<dbReference type="Proteomes" id="UP000381093">
    <property type="component" value="Unassembled WGS sequence"/>
</dbReference>
<dbReference type="InterPro" id="IPR006130">
    <property type="entry name" value="Asp/Orn_carbamoylTrfase"/>
</dbReference>
<proteinExistence type="inferred from homology"/>
<keyword evidence="4 7" id="KW-0665">Pyrimidine biosynthesis</keyword>
<dbReference type="AlphaFoldDB" id="A0A5E7LCK6"/>
<dbReference type="GO" id="GO:0006520">
    <property type="term" value="P:amino acid metabolic process"/>
    <property type="evidence" value="ECO:0007669"/>
    <property type="project" value="InterPro"/>
</dbReference>
<name>A0A5E7LCK6_PSEFL</name>
<dbReference type="Pfam" id="PF02729">
    <property type="entry name" value="OTCace_N"/>
    <property type="match status" value="1"/>
</dbReference>
<gene>
    <name evidence="7 8" type="primary">pyrB</name>
    <name evidence="8" type="ORF">PS710_05957</name>
</gene>
<dbReference type="GO" id="GO:0016597">
    <property type="term" value="F:amino acid binding"/>
    <property type="evidence" value="ECO:0007669"/>
    <property type="project" value="InterPro"/>
</dbReference>
<keyword evidence="3 7" id="KW-0808">Transferase</keyword>
<comment type="pathway">
    <text evidence="1 7">Pyrimidine metabolism; UMP biosynthesis via de novo pathway; (S)-dihydroorotate from bicarbonate: step 2/3.</text>
</comment>
<dbReference type="SUPFAM" id="SSF53671">
    <property type="entry name" value="Aspartate/ornithine carbamoyltransferase"/>
    <property type="match status" value="1"/>
</dbReference>
<feature type="binding site" evidence="7">
    <location>
        <position position="71"/>
    </location>
    <ligand>
        <name>carbamoyl phosphate</name>
        <dbReference type="ChEBI" id="CHEBI:58228"/>
    </ligand>
</feature>
<dbReference type="PRINTS" id="PR00100">
    <property type="entry name" value="AOTCASE"/>
</dbReference>
<feature type="binding site" evidence="7">
    <location>
        <position position="99"/>
    </location>
    <ligand>
        <name>L-aspartate</name>
        <dbReference type="ChEBI" id="CHEBI:29991"/>
    </ligand>
</feature>
<dbReference type="Pfam" id="PF00185">
    <property type="entry name" value="OTCace"/>
    <property type="match status" value="1"/>
</dbReference>
<evidence type="ECO:0000256" key="4">
    <source>
        <dbReference type="ARBA" id="ARBA00022975"/>
    </source>
</evidence>
<feature type="binding site" evidence="7">
    <location>
        <position position="154"/>
    </location>
    <ligand>
        <name>carbamoyl phosphate</name>
        <dbReference type="ChEBI" id="CHEBI:58228"/>
    </ligand>
</feature>
<dbReference type="NCBIfam" id="TIGR00670">
    <property type="entry name" value="asp_carb_tr"/>
    <property type="match status" value="1"/>
</dbReference>
<evidence type="ECO:0000256" key="6">
    <source>
        <dbReference type="ARBA" id="ARBA00048859"/>
    </source>
</evidence>
<comment type="subunit">
    <text evidence="7">Heterododecamer (2C3:3R2) of six catalytic PyrB chains organized as two trimers (C3), and six regulatory PyrI chains organized as three dimers (R2).</text>
</comment>
<dbReference type="GO" id="GO:0005829">
    <property type="term" value="C:cytosol"/>
    <property type="evidence" value="ECO:0007669"/>
    <property type="project" value="TreeGrafter"/>
</dbReference>
<dbReference type="NCBIfam" id="NF002032">
    <property type="entry name" value="PRK00856.1"/>
    <property type="match status" value="1"/>
</dbReference>
<dbReference type="EC" id="2.1.3.2" evidence="7"/>
<dbReference type="PANTHER" id="PTHR45753:SF6">
    <property type="entry name" value="ASPARTATE CARBAMOYLTRANSFERASE"/>
    <property type="match status" value="1"/>
</dbReference>
<feature type="binding site" evidence="7">
    <location>
        <position position="151"/>
    </location>
    <ligand>
        <name>carbamoyl phosphate</name>
        <dbReference type="ChEBI" id="CHEBI:58228"/>
    </ligand>
</feature>
<feature type="binding site" evidence="7">
    <location>
        <position position="281"/>
    </location>
    <ligand>
        <name>carbamoyl phosphate</name>
        <dbReference type="ChEBI" id="CHEBI:58228"/>
    </ligand>
</feature>
<dbReference type="Gene3D" id="3.40.50.1370">
    <property type="entry name" value="Aspartate/ornithine carbamoyltransferase"/>
    <property type="match status" value="2"/>
</dbReference>
<feature type="binding site" evidence="7">
    <location>
        <position position="121"/>
    </location>
    <ligand>
        <name>carbamoyl phosphate</name>
        <dbReference type="ChEBI" id="CHEBI:58228"/>
    </ligand>
</feature>
<dbReference type="GO" id="GO:0044205">
    <property type="term" value="P:'de novo' UMP biosynthetic process"/>
    <property type="evidence" value="ECO:0007669"/>
    <property type="project" value="UniProtKB-UniRule"/>
</dbReference>
<dbReference type="InterPro" id="IPR006132">
    <property type="entry name" value="Asp/Orn_carbamoyltranf_P-bd"/>
</dbReference>
<dbReference type="InterPro" id="IPR002082">
    <property type="entry name" value="Asp_carbamoyltransf"/>
</dbReference>
<evidence type="ECO:0000313" key="9">
    <source>
        <dbReference type="Proteomes" id="UP000381093"/>
    </source>
</evidence>
<evidence type="ECO:0000256" key="3">
    <source>
        <dbReference type="ARBA" id="ARBA00022679"/>
    </source>
</evidence>
<dbReference type="PANTHER" id="PTHR45753">
    <property type="entry name" value="ORNITHINE CARBAMOYLTRANSFERASE, MITOCHONDRIAL"/>
    <property type="match status" value="1"/>
</dbReference>
<evidence type="ECO:0000313" key="8">
    <source>
        <dbReference type="EMBL" id="VVO41818.1"/>
    </source>
</evidence>
<evidence type="ECO:0000256" key="2">
    <source>
        <dbReference type="ARBA" id="ARBA00008896"/>
    </source>
</evidence>
<dbReference type="FunFam" id="3.40.50.1370:FF:000006">
    <property type="entry name" value="Aspartate carbamoyltransferase"/>
    <property type="match status" value="1"/>
</dbReference>